<dbReference type="REBASE" id="592815">
    <property type="entry name" value="M.VchSXTORFAP"/>
</dbReference>
<dbReference type="SUPFAM" id="SSF53335">
    <property type="entry name" value="S-adenosyl-L-methionine-dependent methyltransferases"/>
    <property type="match status" value="1"/>
</dbReference>
<dbReference type="PANTHER" id="PTHR42998">
    <property type="entry name" value="TYPE I RESTRICTION ENZYME HINDVIIP M PROTEIN-RELATED"/>
    <property type="match status" value="1"/>
</dbReference>
<proteinExistence type="inferred from homology"/>
<dbReference type="EMBL" id="KT151663">
    <property type="protein sequence ID" value="ALP45199.1"/>
    <property type="molecule type" value="Genomic_DNA"/>
</dbReference>
<dbReference type="EC" id="2.1.1.72" evidence="2"/>
<dbReference type="InterPro" id="IPR029063">
    <property type="entry name" value="SAM-dependent_MTases_sf"/>
</dbReference>
<dbReference type="EMBL" id="KT151660">
    <property type="protein sequence ID" value="ALP44918.1"/>
    <property type="molecule type" value="Genomic_DNA"/>
</dbReference>
<feature type="domain" description="DNA methylase adenine-specific" evidence="8">
    <location>
        <begin position="208"/>
        <end position="526"/>
    </location>
</feature>
<keyword evidence="6" id="KW-0680">Restriction system</keyword>
<dbReference type="InterPro" id="IPR022749">
    <property type="entry name" value="D12N6_MeTrfase_N"/>
</dbReference>
<organism evidence="10">
    <name type="scientific">Vibrio cholerae</name>
    <dbReference type="NCBI Taxonomy" id="666"/>
    <lineage>
        <taxon>Bacteria</taxon>
        <taxon>Pseudomonadati</taxon>
        <taxon>Pseudomonadota</taxon>
        <taxon>Gammaproteobacteria</taxon>
        <taxon>Vibrionales</taxon>
        <taxon>Vibrionaceae</taxon>
        <taxon>Vibrio</taxon>
    </lineage>
</organism>
<dbReference type="PATRIC" id="fig|666.1989.peg.2100"/>
<evidence type="ECO:0000256" key="2">
    <source>
        <dbReference type="ARBA" id="ARBA00011900"/>
    </source>
</evidence>
<protein>
    <recommendedName>
        <fullName evidence="2">site-specific DNA-methyltransferase (adenine-specific)</fullName>
        <ecNumber evidence="2">2.1.1.72</ecNumber>
    </recommendedName>
</protein>
<dbReference type="AlphaFoldDB" id="A0A0H7C6A8"/>
<evidence type="ECO:0000313" key="11">
    <source>
        <dbReference type="EMBL" id="ALP45199.1"/>
    </source>
</evidence>
<dbReference type="InterPro" id="IPR038333">
    <property type="entry name" value="T1MK-like_N_sf"/>
</dbReference>
<dbReference type="InterPro" id="IPR003356">
    <property type="entry name" value="DNA_methylase_A-5"/>
</dbReference>
<comment type="catalytic activity">
    <reaction evidence="7">
        <text>a 2'-deoxyadenosine in DNA + S-adenosyl-L-methionine = an N(6)-methyl-2'-deoxyadenosine in DNA + S-adenosyl-L-homocysteine + H(+)</text>
        <dbReference type="Rhea" id="RHEA:15197"/>
        <dbReference type="Rhea" id="RHEA-COMP:12418"/>
        <dbReference type="Rhea" id="RHEA-COMP:12419"/>
        <dbReference type="ChEBI" id="CHEBI:15378"/>
        <dbReference type="ChEBI" id="CHEBI:57856"/>
        <dbReference type="ChEBI" id="CHEBI:59789"/>
        <dbReference type="ChEBI" id="CHEBI:90615"/>
        <dbReference type="ChEBI" id="CHEBI:90616"/>
        <dbReference type="EC" id="2.1.1.72"/>
    </reaction>
</comment>
<evidence type="ECO:0000256" key="1">
    <source>
        <dbReference type="ARBA" id="ARBA00006594"/>
    </source>
</evidence>
<dbReference type="Gene3D" id="3.40.50.150">
    <property type="entry name" value="Vaccinia Virus protein VP39"/>
    <property type="match status" value="1"/>
</dbReference>
<keyword evidence="4 10" id="KW-0808">Transferase</keyword>
<dbReference type="GO" id="GO:0009007">
    <property type="term" value="F:site-specific DNA-methyltransferase (adenine-specific) activity"/>
    <property type="evidence" value="ECO:0007669"/>
    <property type="project" value="UniProtKB-EC"/>
</dbReference>
<dbReference type="RefSeq" id="WP_001065598.1">
    <property type="nucleotide sequence ID" value="NZ_CWON01000012.1"/>
</dbReference>
<evidence type="ECO:0000256" key="5">
    <source>
        <dbReference type="ARBA" id="ARBA00022691"/>
    </source>
</evidence>
<accession>A0A0H7C6A8</accession>
<evidence type="ECO:0000259" key="8">
    <source>
        <dbReference type="Pfam" id="PF02384"/>
    </source>
</evidence>
<reference evidence="10" key="1">
    <citation type="journal article" date="2016" name="Sci. Rep.">
        <title>Variations in SXT elements in epidemic Vibrio cholerae O1 El Tor strains in China.</title>
        <authorList>
            <person name="Wang R."/>
            <person name="Yu D."/>
            <person name="Yue J."/>
            <person name="Kan B."/>
        </authorList>
    </citation>
    <scope>NUCLEOTIDE SEQUENCE</scope>
    <source>
        <strain evidence="11">AHV1003</strain>
        <strain evidence="10">ICDC-2255</strain>
    </source>
</reference>
<evidence type="ECO:0000256" key="7">
    <source>
        <dbReference type="ARBA" id="ARBA00047942"/>
    </source>
</evidence>
<name>A0A0H7C6A8_VIBCL</name>
<dbReference type="REBASE" id="115747">
    <property type="entry name" value="M.Vch216ORF2945P"/>
</dbReference>
<evidence type="ECO:0000259" key="9">
    <source>
        <dbReference type="Pfam" id="PF12161"/>
    </source>
</evidence>
<dbReference type="PANTHER" id="PTHR42998:SF1">
    <property type="entry name" value="TYPE I RESTRICTION ENZYME HINDI METHYLASE SUBUNIT"/>
    <property type="match status" value="1"/>
</dbReference>
<evidence type="ECO:0000256" key="3">
    <source>
        <dbReference type="ARBA" id="ARBA00022603"/>
    </source>
</evidence>
<sequence length="571" mass="65716">MNNSEQQFLKELDVKLWSAADRLRNNLDAANYKHVVLGIIFLKYVSDAFEERQQELRQLFTQDDSDDNIYYMPREDYDSDEEYNDAVNAELELHEYYQEKNVFWIPKRARWKFIKSTASLPIGSVIDKDSHGNEIKLRSISWLIDNALDEIESHRINDKPANPKLKGVLPRISRYEVENTNLTELINRFSDTSFSNPEFNGKKLSLKSKDILGHVYEYFLGQFALAEGKQGGQYYTPKSIVTLIVELLEPYQGRVYDPAMGSGGFFVSSEKFIEEHAKEKKYNASEQKKHISVYGQESNPTTWKLAAMNMAIRGIDFNFGNKNADTFLDDQHPDLKADFVMANPPFNMKEWWSEKLQGDIRWMYGTPPKGNANYGWLQHIIHHLNSNGKAAILLSNGSLTVNAKDEYEIRKSIVDSNLLDCVIALPTHLFTNTQIGACIWCFSKAKDKRQNRAKNVLFINAKNLGTLETKVIRSLSKSEIEQIADCYKDWVRSEGYKDQPGFCRSVDISEIERHKYALVPGRYVGFDRKNLVSKEAQIEMFKNIQKVSNRLNEVVLAAEKTKQIMEKVSNG</sequence>
<evidence type="ECO:0000256" key="4">
    <source>
        <dbReference type="ARBA" id="ARBA00022679"/>
    </source>
</evidence>
<evidence type="ECO:0000313" key="10">
    <source>
        <dbReference type="EMBL" id="ALP44918.1"/>
    </source>
</evidence>
<dbReference type="GO" id="GO:0008170">
    <property type="term" value="F:N-methyltransferase activity"/>
    <property type="evidence" value="ECO:0007669"/>
    <property type="project" value="InterPro"/>
</dbReference>
<comment type="similarity">
    <text evidence="1">Belongs to the N(4)/N(6)-methyltransferase family.</text>
</comment>
<feature type="domain" description="N6 adenine-specific DNA methyltransferase N-terminal" evidence="9">
    <location>
        <begin position="15"/>
        <end position="189"/>
    </location>
</feature>
<dbReference type="Pfam" id="PF02384">
    <property type="entry name" value="N6_Mtase"/>
    <property type="match status" value="1"/>
</dbReference>
<keyword evidence="3 10" id="KW-0489">Methyltransferase</keyword>
<dbReference type="Gene3D" id="1.20.1260.30">
    <property type="match status" value="1"/>
</dbReference>
<keyword evidence="5" id="KW-0949">S-adenosyl-L-methionine</keyword>
<dbReference type="GO" id="GO:0032259">
    <property type="term" value="P:methylation"/>
    <property type="evidence" value="ECO:0007669"/>
    <property type="project" value="UniProtKB-KW"/>
</dbReference>
<dbReference type="InterPro" id="IPR052916">
    <property type="entry name" value="Type-I_RE_MTase_Subunit"/>
</dbReference>
<dbReference type="PRINTS" id="PR00507">
    <property type="entry name" value="N12N6MTFRASE"/>
</dbReference>
<dbReference type="GO" id="GO:0009307">
    <property type="term" value="P:DNA restriction-modification system"/>
    <property type="evidence" value="ECO:0007669"/>
    <property type="project" value="UniProtKB-KW"/>
</dbReference>
<evidence type="ECO:0000256" key="6">
    <source>
        <dbReference type="ARBA" id="ARBA00022747"/>
    </source>
</evidence>
<dbReference type="GO" id="GO:0003677">
    <property type="term" value="F:DNA binding"/>
    <property type="evidence" value="ECO:0007669"/>
    <property type="project" value="InterPro"/>
</dbReference>
<dbReference type="Pfam" id="PF12161">
    <property type="entry name" value="HsdM_N"/>
    <property type="match status" value="1"/>
</dbReference>